<proteinExistence type="inferred from homology"/>
<keyword evidence="11" id="KW-1185">Reference proteome</keyword>
<dbReference type="InterPro" id="IPR004789">
    <property type="entry name" value="Acetalactate_synth_ssu"/>
</dbReference>
<comment type="pathway">
    <text evidence="2 8">Amino-acid biosynthesis; L-valine biosynthesis; L-valine from pyruvate: step 1/4.</text>
</comment>
<gene>
    <name evidence="10" type="primary">ilvN</name>
    <name evidence="10" type="ORF">E7746_12050</name>
</gene>
<dbReference type="PROSITE" id="PS51671">
    <property type="entry name" value="ACT"/>
    <property type="match status" value="1"/>
</dbReference>
<keyword evidence="8 10" id="KW-0808">Transferase</keyword>
<evidence type="ECO:0000256" key="8">
    <source>
        <dbReference type="RuleBase" id="RU368092"/>
    </source>
</evidence>
<evidence type="ECO:0000313" key="11">
    <source>
        <dbReference type="Proteomes" id="UP000297031"/>
    </source>
</evidence>
<dbReference type="SUPFAM" id="SSF55021">
    <property type="entry name" value="ACT-like"/>
    <property type="match status" value="2"/>
</dbReference>
<dbReference type="InterPro" id="IPR045865">
    <property type="entry name" value="ACT-like_dom_sf"/>
</dbReference>
<dbReference type="InterPro" id="IPR002912">
    <property type="entry name" value="ACT_dom"/>
</dbReference>
<dbReference type="GO" id="GO:0009099">
    <property type="term" value="P:L-valine biosynthetic process"/>
    <property type="evidence" value="ECO:0007669"/>
    <property type="project" value="UniProtKB-UniRule"/>
</dbReference>
<dbReference type="RefSeq" id="WP_136410967.1">
    <property type="nucleotide sequence ID" value="NZ_CP039393.1"/>
</dbReference>
<dbReference type="NCBIfam" id="TIGR00119">
    <property type="entry name" value="acolac_sm"/>
    <property type="match status" value="1"/>
</dbReference>
<dbReference type="EC" id="2.2.1.6" evidence="8"/>
<evidence type="ECO:0000256" key="5">
    <source>
        <dbReference type="ARBA" id="ARBA00022605"/>
    </source>
</evidence>
<evidence type="ECO:0000256" key="1">
    <source>
        <dbReference type="ARBA" id="ARBA00004974"/>
    </source>
</evidence>
<evidence type="ECO:0000256" key="4">
    <source>
        <dbReference type="ARBA" id="ARBA00011744"/>
    </source>
</evidence>
<dbReference type="GO" id="GO:0003984">
    <property type="term" value="F:acetolactate synthase activity"/>
    <property type="evidence" value="ECO:0007669"/>
    <property type="project" value="UniProtKB-UniRule"/>
</dbReference>
<dbReference type="UniPathway" id="UPA00049">
    <property type="reaction ID" value="UER00059"/>
</dbReference>
<comment type="similarity">
    <text evidence="3 8">Belongs to the acetolactate synthase small subunit family.</text>
</comment>
<keyword evidence="6 8" id="KW-0100">Branched-chain amino acid biosynthesis</keyword>
<feature type="domain" description="ACT" evidence="9">
    <location>
        <begin position="7"/>
        <end position="87"/>
    </location>
</feature>
<dbReference type="EMBL" id="CP039393">
    <property type="protein sequence ID" value="QCD36563.1"/>
    <property type="molecule type" value="Genomic_DNA"/>
</dbReference>
<sequence>MEEKLYTVTVFSENQVGLLNQISIIFTRRCLNIESLSVSPSSIKGIHKFTITCYSNRDMMERVVKQIEKRIDVLKSFLYTDDEIVYQEVALYKVPTLQLLDDKNVELIIRAHNARILEITREYTVLEKTGHSDETEALFEELKKYDIRQFVRSGRVAITKSPHEYLTMYLEDQDKRKEKQCNG</sequence>
<dbReference type="CDD" id="cd04878">
    <property type="entry name" value="ACT_AHAS"/>
    <property type="match status" value="1"/>
</dbReference>
<evidence type="ECO:0000256" key="2">
    <source>
        <dbReference type="ARBA" id="ARBA00005025"/>
    </source>
</evidence>
<comment type="pathway">
    <text evidence="1 8">Amino-acid biosynthesis; L-isoleucine biosynthesis; L-isoleucine from 2-oxobutanoate: step 1/4.</text>
</comment>
<dbReference type="Gene3D" id="3.30.70.1150">
    <property type="entry name" value="ACT-like. Chain A, domain 2"/>
    <property type="match status" value="1"/>
</dbReference>
<accession>A0A4P7VQK2</accession>
<dbReference type="PANTHER" id="PTHR30239">
    <property type="entry name" value="ACETOLACTATE SYNTHASE SMALL SUBUNIT"/>
    <property type="match status" value="1"/>
</dbReference>
<dbReference type="InterPro" id="IPR054480">
    <property type="entry name" value="AHAS_small-like_ACT"/>
</dbReference>
<evidence type="ECO:0000256" key="7">
    <source>
        <dbReference type="ARBA" id="ARBA00048670"/>
    </source>
</evidence>
<name>A0A4P7VQK2_9BACT</name>
<dbReference type="InterPro" id="IPR039557">
    <property type="entry name" value="AHAS_ACT"/>
</dbReference>
<dbReference type="AlphaFoldDB" id="A0A4P7VQK2"/>
<dbReference type="KEGG" id="mgod:E7746_12050"/>
<reference evidence="10 11" key="1">
    <citation type="submission" date="2019-02" db="EMBL/GenBank/DDBJ databases">
        <title>Isolation and identification of novel species under the genus Muribaculum.</title>
        <authorList>
            <person name="Miyake S."/>
            <person name="Ding Y."/>
            <person name="Low A."/>
            <person name="Soh M."/>
            <person name="Seedorf H."/>
        </authorList>
    </citation>
    <scope>NUCLEOTIDE SEQUENCE [LARGE SCALE GENOMIC DNA]</scope>
    <source>
        <strain evidence="10 11">TLL-A4</strain>
    </source>
</reference>
<dbReference type="GO" id="GO:0005829">
    <property type="term" value="C:cytosol"/>
    <property type="evidence" value="ECO:0007669"/>
    <property type="project" value="TreeGrafter"/>
</dbReference>
<dbReference type="Proteomes" id="UP000297031">
    <property type="component" value="Chromosome"/>
</dbReference>
<dbReference type="InterPro" id="IPR027271">
    <property type="entry name" value="Acetolactate_synth/TF_NikR_C"/>
</dbReference>
<dbReference type="Gene3D" id="3.30.70.260">
    <property type="match status" value="1"/>
</dbReference>
<comment type="function">
    <text evidence="8">Catalyzes the conversion of 2 pyruvate molecules into acetolactate in the first common step of the biosynthetic pathway of the branched-amino acids such as leucine, isoleucine, and valine.</text>
</comment>
<dbReference type="UniPathway" id="UPA00047">
    <property type="reaction ID" value="UER00055"/>
</dbReference>
<comment type="subunit">
    <text evidence="4 8">Dimer of large and small chains.</text>
</comment>
<evidence type="ECO:0000259" key="9">
    <source>
        <dbReference type="PROSITE" id="PS51671"/>
    </source>
</evidence>
<dbReference type="GO" id="GO:0009097">
    <property type="term" value="P:isoleucine biosynthetic process"/>
    <property type="evidence" value="ECO:0007669"/>
    <property type="project" value="UniProtKB-UniRule"/>
</dbReference>
<comment type="catalytic activity">
    <reaction evidence="7 8">
        <text>2 pyruvate + H(+) = (2S)-2-acetolactate + CO2</text>
        <dbReference type="Rhea" id="RHEA:25249"/>
        <dbReference type="ChEBI" id="CHEBI:15361"/>
        <dbReference type="ChEBI" id="CHEBI:15378"/>
        <dbReference type="ChEBI" id="CHEBI:16526"/>
        <dbReference type="ChEBI" id="CHEBI:58476"/>
        <dbReference type="EC" id="2.2.1.6"/>
    </reaction>
</comment>
<dbReference type="PANTHER" id="PTHR30239:SF0">
    <property type="entry name" value="ACETOLACTATE SYNTHASE SMALL SUBUNIT 1, CHLOROPLASTIC"/>
    <property type="match status" value="1"/>
</dbReference>
<evidence type="ECO:0000256" key="3">
    <source>
        <dbReference type="ARBA" id="ARBA00006341"/>
    </source>
</evidence>
<protein>
    <recommendedName>
        <fullName evidence="8">Acetolactate synthase small subunit</fullName>
        <shortName evidence="8">AHAS</shortName>
        <shortName evidence="8">ALS</shortName>
        <ecNumber evidence="8">2.2.1.6</ecNumber>
    </recommendedName>
    <alternativeName>
        <fullName evidence="8">Acetohydroxy-acid synthase small subunit</fullName>
    </alternativeName>
</protein>
<keyword evidence="5 8" id="KW-0028">Amino-acid biosynthesis</keyword>
<evidence type="ECO:0000313" key="10">
    <source>
        <dbReference type="EMBL" id="QCD36563.1"/>
    </source>
</evidence>
<dbReference type="Pfam" id="PF10369">
    <property type="entry name" value="ALS_ss_C"/>
    <property type="match status" value="1"/>
</dbReference>
<dbReference type="GO" id="GO:1990610">
    <property type="term" value="F:acetolactate synthase regulator activity"/>
    <property type="evidence" value="ECO:0007669"/>
    <property type="project" value="UniProtKB-UniRule"/>
</dbReference>
<evidence type="ECO:0000256" key="6">
    <source>
        <dbReference type="ARBA" id="ARBA00023304"/>
    </source>
</evidence>
<dbReference type="OrthoDB" id="1523722at2"/>
<organism evidence="10 11">
    <name type="scientific">Muribaculum gordoncarteri</name>
    <dbReference type="NCBI Taxonomy" id="2530390"/>
    <lineage>
        <taxon>Bacteria</taxon>
        <taxon>Pseudomonadati</taxon>
        <taxon>Bacteroidota</taxon>
        <taxon>Bacteroidia</taxon>
        <taxon>Bacteroidales</taxon>
        <taxon>Muribaculaceae</taxon>
        <taxon>Muribaculum</taxon>
    </lineage>
</organism>
<dbReference type="InterPro" id="IPR019455">
    <property type="entry name" value="Acetolactate_synth_ssu_C"/>
</dbReference>
<dbReference type="Pfam" id="PF22629">
    <property type="entry name" value="ACT_AHAS_ss"/>
    <property type="match status" value="1"/>
</dbReference>